<sequence length="276" mass="32343">MQLPPYYRLWIYSINGMLIVIQLIFVLYSYVIFSHQWTKYFPFNWQNWLVILTYGTIGVQFTVYIGGILGALLFNKTILRIYWLFMIPLLLFDLVKAICWAIQLRDMHRHYSKFIQQITDAQVHYGNSMSICSEWYSIQMGLKCCSPTNILRFCNYTGSIWEDAEMEKLLTLCESKTIYSCANPLLRWFHSEIDLLAIIAYFVLLPLKLIVVGVLRRDIQEVFGEIVYSGNRHLYMHWAAFDSRDEGIALSASLHNNTDTVTSTTALMKTQRTFEE</sequence>
<dbReference type="WBParaSite" id="PgR090_g006_t01">
    <property type="protein sequence ID" value="PgR090_g006_t01"/>
    <property type="gene ID" value="PgR090_g006"/>
</dbReference>
<keyword evidence="4 5" id="KW-0472">Membrane</keyword>
<protein>
    <submittedName>
        <fullName evidence="7">Tetraspanin</fullName>
    </submittedName>
</protein>
<evidence type="ECO:0000313" key="6">
    <source>
        <dbReference type="Proteomes" id="UP000887569"/>
    </source>
</evidence>
<evidence type="ECO:0000256" key="1">
    <source>
        <dbReference type="ARBA" id="ARBA00004141"/>
    </source>
</evidence>
<evidence type="ECO:0000313" key="7">
    <source>
        <dbReference type="WBParaSite" id="PgR090_g006_t01"/>
    </source>
</evidence>
<evidence type="ECO:0000256" key="4">
    <source>
        <dbReference type="ARBA" id="ARBA00023136"/>
    </source>
</evidence>
<keyword evidence="3 5" id="KW-1133">Transmembrane helix</keyword>
<organism evidence="6 7">
    <name type="scientific">Parascaris univalens</name>
    <name type="common">Nematode worm</name>
    <dbReference type="NCBI Taxonomy" id="6257"/>
    <lineage>
        <taxon>Eukaryota</taxon>
        <taxon>Metazoa</taxon>
        <taxon>Ecdysozoa</taxon>
        <taxon>Nematoda</taxon>
        <taxon>Chromadorea</taxon>
        <taxon>Rhabditida</taxon>
        <taxon>Spirurina</taxon>
        <taxon>Ascaridomorpha</taxon>
        <taxon>Ascaridoidea</taxon>
        <taxon>Ascarididae</taxon>
        <taxon>Parascaris</taxon>
    </lineage>
</organism>
<dbReference type="Proteomes" id="UP000887569">
    <property type="component" value="Unplaced"/>
</dbReference>
<feature type="transmembrane region" description="Helical" evidence="5">
    <location>
        <begin position="81"/>
        <end position="103"/>
    </location>
</feature>
<feature type="transmembrane region" description="Helical" evidence="5">
    <location>
        <begin position="195"/>
        <end position="215"/>
    </location>
</feature>
<reference evidence="7" key="1">
    <citation type="submission" date="2022-11" db="UniProtKB">
        <authorList>
            <consortium name="WormBaseParasite"/>
        </authorList>
    </citation>
    <scope>IDENTIFICATION</scope>
</reference>
<accession>A0A915C4Z0</accession>
<feature type="transmembrane region" description="Helical" evidence="5">
    <location>
        <begin position="51"/>
        <end position="74"/>
    </location>
</feature>
<feature type="transmembrane region" description="Helical" evidence="5">
    <location>
        <begin position="9"/>
        <end position="31"/>
    </location>
</feature>
<dbReference type="AlphaFoldDB" id="A0A915C4Z0"/>
<evidence type="ECO:0000256" key="3">
    <source>
        <dbReference type="ARBA" id="ARBA00022989"/>
    </source>
</evidence>
<comment type="subcellular location">
    <subcellularLocation>
        <location evidence="1">Membrane</location>
        <topology evidence="1">Multi-pass membrane protein</topology>
    </subcellularLocation>
</comment>
<name>A0A915C4Z0_PARUN</name>
<dbReference type="GO" id="GO:0016020">
    <property type="term" value="C:membrane"/>
    <property type="evidence" value="ECO:0007669"/>
    <property type="project" value="UniProtKB-SubCell"/>
</dbReference>
<evidence type="ECO:0000256" key="2">
    <source>
        <dbReference type="ARBA" id="ARBA00022692"/>
    </source>
</evidence>
<evidence type="ECO:0000256" key="5">
    <source>
        <dbReference type="SAM" id="Phobius"/>
    </source>
</evidence>
<proteinExistence type="predicted"/>
<keyword evidence="2 5" id="KW-0812">Transmembrane</keyword>
<keyword evidence="6" id="KW-1185">Reference proteome</keyword>
<dbReference type="Pfam" id="PF00335">
    <property type="entry name" value="Tetraspanin"/>
    <property type="match status" value="1"/>
</dbReference>
<dbReference type="InterPro" id="IPR018499">
    <property type="entry name" value="Tetraspanin/Peripherin"/>
</dbReference>